<keyword evidence="3" id="KW-1185">Reference proteome</keyword>
<comment type="caution">
    <text evidence="2">The sequence shown here is derived from an EMBL/GenBank/DDBJ whole genome shotgun (WGS) entry which is preliminary data.</text>
</comment>
<dbReference type="AlphaFoldDB" id="A0A976FGN4"/>
<dbReference type="RefSeq" id="XP_067815894.1">
    <property type="nucleotide sequence ID" value="XM_067967544.1"/>
</dbReference>
<feature type="region of interest" description="Disordered" evidence="1">
    <location>
        <begin position="74"/>
        <end position="94"/>
    </location>
</feature>
<evidence type="ECO:0000313" key="2">
    <source>
        <dbReference type="EMBL" id="TDH66395.1"/>
    </source>
</evidence>
<dbReference type="Proteomes" id="UP000294530">
    <property type="component" value="Unassembled WGS sequence"/>
</dbReference>
<dbReference type="GeneID" id="94353215"/>
<evidence type="ECO:0000313" key="3">
    <source>
        <dbReference type="Proteomes" id="UP000294530"/>
    </source>
</evidence>
<protein>
    <submittedName>
        <fullName evidence="2">Uncharacterized protein</fullName>
    </submittedName>
</protein>
<sequence length="435" mass="47708">MWINSRDLTGDDDVGGSQGSVWGFASSSRSPVHKSIGAAGSRVLWNRMEPAEEEREEEALPSYLSYLQPSLQSASASLNPHAPPPRQSLYGTTPGLLASPPSKPMVPSSAIEQVTRKSAELAQALEQVVRGAMHGDCSIPSRKCQCNCDHIISQLQEMGTQVQALQNHVFELTKPSFSTSLDVGNALKNGMWTAHAPPFVPKSSKHLPSPPLASIDHGIATVLSDRISTLEGRQSAFQSQLAQIVKVLGIPTGKANKHGPVKPLLQTLREEVDCKVEQATAEATAKLTAQWEKKFVETTKVVETNDFQHQMSSNVVLAALAKEHETSLARLSDSFEALVADETRQRVALEARVCLQLNQHEEWLQQLEGVFGSPHAVKPESEPRCKNVCAKVTELEQKWNDCWDRCQRFEQVFSNVARSRALKPLCSAYEDKCSG</sequence>
<dbReference type="EMBL" id="SHOA02000005">
    <property type="protein sequence ID" value="TDH66395.1"/>
    <property type="molecule type" value="Genomic_DNA"/>
</dbReference>
<reference evidence="2 3" key="1">
    <citation type="journal article" date="2021" name="Genome Biol.">
        <title>AFLAP: assembly-free linkage analysis pipeline using k-mers from genome sequencing data.</title>
        <authorList>
            <person name="Fletcher K."/>
            <person name="Zhang L."/>
            <person name="Gil J."/>
            <person name="Han R."/>
            <person name="Cavanaugh K."/>
            <person name="Michelmore R."/>
        </authorList>
    </citation>
    <scope>NUCLEOTIDE SEQUENCE [LARGE SCALE GENOMIC DNA]</scope>
    <source>
        <strain evidence="2 3">SF5</strain>
    </source>
</reference>
<proteinExistence type="predicted"/>
<organism evidence="2 3">
    <name type="scientific">Bremia lactucae</name>
    <name type="common">Lettuce downy mildew</name>
    <dbReference type="NCBI Taxonomy" id="4779"/>
    <lineage>
        <taxon>Eukaryota</taxon>
        <taxon>Sar</taxon>
        <taxon>Stramenopiles</taxon>
        <taxon>Oomycota</taxon>
        <taxon>Peronosporomycetes</taxon>
        <taxon>Peronosporales</taxon>
        <taxon>Peronosporaceae</taxon>
        <taxon>Bremia</taxon>
    </lineage>
</organism>
<name>A0A976FGN4_BRELC</name>
<gene>
    <name evidence="2" type="ORF">CCR75_009505</name>
</gene>
<accession>A0A976FGN4</accession>
<evidence type="ECO:0000256" key="1">
    <source>
        <dbReference type="SAM" id="MobiDB-lite"/>
    </source>
</evidence>
<dbReference type="OrthoDB" id="111854at2759"/>
<dbReference type="KEGG" id="blac:94353215"/>